<dbReference type="InterPro" id="IPR053851">
    <property type="entry name" value="DUF6929"/>
</dbReference>
<gene>
    <name evidence="1" type="ORF">ACFO6S_10275</name>
</gene>
<dbReference type="Proteomes" id="UP001595914">
    <property type="component" value="Unassembled WGS sequence"/>
</dbReference>
<comment type="caution">
    <text evidence="1">The sequence shown here is derived from an EMBL/GenBank/DDBJ whole genome shotgun (WGS) entry which is preliminary data.</text>
</comment>
<dbReference type="RefSeq" id="WP_378416587.1">
    <property type="nucleotide sequence ID" value="NZ_JBHSFO010000004.1"/>
</dbReference>
<organism evidence="1 2">
    <name type="scientific">Rhodococcus kronopolitis</name>
    <dbReference type="NCBI Taxonomy" id="1460226"/>
    <lineage>
        <taxon>Bacteria</taxon>
        <taxon>Bacillati</taxon>
        <taxon>Actinomycetota</taxon>
        <taxon>Actinomycetes</taxon>
        <taxon>Mycobacteriales</taxon>
        <taxon>Nocardiaceae</taxon>
        <taxon>Rhodococcus</taxon>
    </lineage>
</organism>
<evidence type="ECO:0000313" key="1">
    <source>
        <dbReference type="EMBL" id="MFC4604069.1"/>
    </source>
</evidence>
<keyword evidence="2" id="KW-1185">Reference proteome</keyword>
<accession>A0ABV9FS40</accession>
<dbReference type="Pfam" id="PF22000">
    <property type="entry name" value="DUF6929"/>
    <property type="match status" value="1"/>
</dbReference>
<reference evidence="2" key="1">
    <citation type="journal article" date="2019" name="Int. J. Syst. Evol. Microbiol.">
        <title>The Global Catalogue of Microorganisms (GCM) 10K type strain sequencing project: providing services to taxonomists for standard genome sequencing and annotation.</title>
        <authorList>
            <consortium name="The Broad Institute Genomics Platform"/>
            <consortium name="The Broad Institute Genome Sequencing Center for Infectious Disease"/>
            <person name="Wu L."/>
            <person name="Ma J."/>
        </authorList>
    </citation>
    <scope>NUCLEOTIDE SEQUENCE [LARGE SCALE GENOMIC DNA]</scope>
    <source>
        <strain evidence="2">CCUG 54520</strain>
    </source>
</reference>
<dbReference type="EMBL" id="JBHSFO010000004">
    <property type="protein sequence ID" value="MFC4604069.1"/>
    <property type="molecule type" value="Genomic_DNA"/>
</dbReference>
<name>A0ABV9FS40_9NOCA</name>
<protein>
    <submittedName>
        <fullName evidence="1">DUF6929 family protein</fullName>
    </submittedName>
</protein>
<evidence type="ECO:0000313" key="2">
    <source>
        <dbReference type="Proteomes" id="UP001595914"/>
    </source>
</evidence>
<proteinExistence type="predicted"/>
<sequence>MRVNLRARLVSVHPLPGVRAGSALVRVDDRLLAVQDDAFCAAWVTLPELVVSSVPLAADGAPLAKPDKPDFEAALRAPDGGVHLLGSGSLATRCTLARLDPGRGTVSLREAGDVYDSVSRALGLVGRPNIEGAGVAGDRLRLFHRGAAAQPSGSVDLPLGVLDGETPEVLDCRQFDLGSVDGVPLAFTDATVVDHTRTVFLAAAENTVDAIADGAIAGSAVGLIAYSGDRPAVHWTRLLDPDGRPSLRKVEGLALDDDLRGGWLLTDPDDAQRPAELCRVALEGFD</sequence>